<protein>
    <submittedName>
        <fullName evidence="1">Uncharacterized protein</fullName>
    </submittedName>
</protein>
<reference evidence="1" key="1">
    <citation type="journal article" date="2012" name="PLoS Genet.">
        <title>Comparative analysis of the genomes of two field isolates of the rice blast fungus Magnaporthe oryzae.</title>
        <authorList>
            <person name="Xue M."/>
            <person name="Yang J."/>
            <person name="Li Z."/>
            <person name="Hu S."/>
            <person name="Yao N."/>
            <person name="Dean R.A."/>
            <person name="Zhao W."/>
            <person name="Shen M."/>
            <person name="Zhang H."/>
            <person name="Li C."/>
            <person name="Liu L."/>
            <person name="Cao L."/>
            <person name="Xu X."/>
            <person name="Xing Y."/>
            <person name="Hsiang T."/>
            <person name="Zhang Z."/>
            <person name="Xu J.R."/>
            <person name="Peng Y.L."/>
        </authorList>
    </citation>
    <scope>NUCLEOTIDE SEQUENCE</scope>
    <source>
        <strain evidence="1">Y34</strain>
    </source>
</reference>
<name>A0AA97NMD4_PYRO3</name>
<sequence length="46" mass="4933">MAKIRMLLGWPLENLEVPVDDDDVGVVDRRALCLEQSCSCGAAVGS</sequence>
<organism evidence="1">
    <name type="scientific">Pyricularia oryzae (strain Y34)</name>
    <name type="common">Rice blast fungus</name>
    <name type="synonym">Magnaporthe oryzae</name>
    <dbReference type="NCBI Taxonomy" id="1143189"/>
    <lineage>
        <taxon>Eukaryota</taxon>
        <taxon>Fungi</taxon>
        <taxon>Dikarya</taxon>
        <taxon>Ascomycota</taxon>
        <taxon>Pezizomycotina</taxon>
        <taxon>Sordariomycetes</taxon>
        <taxon>Sordariomycetidae</taxon>
        <taxon>Magnaporthales</taxon>
        <taxon>Pyriculariaceae</taxon>
        <taxon>Pyricularia</taxon>
    </lineage>
</organism>
<dbReference type="AlphaFoldDB" id="A0AA97NMD4"/>
<proteinExistence type="predicted"/>
<dbReference type="EMBL" id="JH793971">
    <property type="protein sequence ID" value="ELQ32796.1"/>
    <property type="molecule type" value="Genomic_DNA"/>
</dbReference>
<dbReference type="Proteomes" id="UP000011086">
    <property type="component" value="Unassembled WGS sequence"/>
</dbReference>
<evidence type="ECO:0000313" key="1">
    <source>
        <dbReference type="EMBL" id="ELQ32796.1"/>
    </source>
</evidence>
<accession>A0AA97NMD4</accession>
<gene>
    <name evidence="1" type="ORF">OOU_Y34scaffold01036g6</name>
</gene>